<comment type="caution">
    <text evidence="2">The sequence shown here is derived from an EMBL/GenBank/DDBJ whole genome shotgun (WGS) entry which is preliminary data.</text>
</comment>
<evidence type="ECO:0000313" key="2">
    <source>
        <dbReference type="EMBL" id="KAG1314879.1"/>
    </source>
</evidence>
<dbReference type="OrthoDB" id="3170343at2759"/>
<feature type="compositionally biased region" description="Polar residues" evidence="1">
    <location>
        <begin position="123"/>
        <end position="136"/>
    </location>
</feature>
<feature type="compositionally biased region" description="Polar residues" evidence="1">
    <location>
        <begin position="40"/>
        <end position="59"/>
    </location>
</feature>
<feature type="compositionally biased region" description="Basic and acidic residues" evidence="1">
    <location>
        <begin position="208"/>
        <end position="227"/>
    </location>
</feature>
<dbReference type="Proteomes" id="UP000716291">
    <property type="component" value="Unassembled WGS sequence"/>
</dbReference>
<feature type="compositionally biased region" description="Gly residues" evidence="1">
    <location>
        <begin position="176"/>
        <end position="185"/>
    </location>
</feature>
<feature type="region of interest" description="Disordered" evidence="1">
    <location>
        <begin position="1"/>
        <end position="249"/>
    </location>
</feature>
<evidence type="ECO:0000256" key="1">
    <source>
        <dbReference type="SAM" id="MobiDB-lite"/>
    </source>
</evidence>
<evidence type="ECO:0000313" key="3">
    <source>
        <dbReference type="Proteomes" id="UP000716291"/>
    </source>
</evidence>
<protein>
    <recommendedName>
        <fullName evidence="4">CsbD-like domain-containing protein</fullName>
    </recommendedName>
</protein>
<keyword evidence="3" id="KW-1185">Reference proteome</keyword>
<feature type="compositionally biased region" description="Basic and acidic residues" evidence="1">
    <location>
        <begin position="238"/>
        <end position="249"/>
    </location>
</feature>
<evidence type="ECO:0008006" key="4">
    <source>
        <dbReference type="Google" id="ProtNLM"/>
    </source>
</evidence>
<feature type="compositionally biased region" description="Basic and acidic residues" evidence="1">
    <location>
        <begin position="99"/>
        <end position="120"/>
    </location>
</feature>
<reference evidence="2" key="1">
    <citation type="journal article" date="2020" name="Microb. Genom.">
        <title>Genetic diversity of clinical and environmental Mucorales isolates obtained from an investigation of mucormycosis cases among solid organ transplant recipients.</title>
        <authorList>
            <person name="Nguyen M.H."/>
            <person name="Kaul D."/>
            <person name="Muto C."/>
            <person name="Cheng S.J."/>
            <person name="Richter R.A."/>
            <person name="Bruno V.M."/>
            <person name="Liu G."/>
            <person name="Beyhan S."/>
            <person name="Sundermann A.J."/>
            <person name="Mounaud S."/>
            <person name="Pasculle A.W."/>
            <person name="Nierman W.C."/>
            <person name="Driscoll E."/>
            <person name="Cumbie R."/>
            <person name="Clancy C.J."/>
            <person name="Dupont C.L."/>
        </authorList>
    </citation>
    <scope>NUCLEOTIDE SEQUENCE</scope>
    <source>
        <strain evidence="2">GL11</strain>
    </source>
</reference>
<dbReference type="EMBL" id="JAANQT010000080">
    <property type="protein sequence ID" value="KAG1314879.1"/>
    <property type="molecule type" value="Genomic_DNA"/>
</dbReference>
<name>A0A9P6XIU5_RHIOR</name>
<gene>
    <name evidence="2" type="ORF">G6F64_001118</name>
</gene>
<sequence length="249" mass="25962">MSAYNNNLHPQRDDRLGSGQLNENHGIAATGLNEPFTHATHPTHTQGTTAERNTNTNFSGPPIADERKVDQTSDAPGMYNPSPTNRTAATGVPPVNNASHERDHVPEGVRYGHSEQDSGIHDLSTSRAHSGSNAHHTGSAALGDHGASHHQKHQRENEGSYGQGAMTSGGHVSGATGTGATGAGVPGATSRVEGDNRMNTGHPTTVNDIDHRPSAGEKIKGNLEKLTGKVTGNQTKVVKGDNLAHGRSA</sequence>
<accession>A0A9P6XIU5</accession>
<dbReference type="AlphaFoldDB" id="A0A9P6XIU5"/>
<feature type="compositionally biased region" description="Polar residues" evidence="1">
    <location>
        <begin position="197"/>
        <end position="207"/>
    </location>
</feature>
<proteinExistence type="predicted"/>
<organism evidence="2 3">
    <name type="scientific">Rhizopus oryzae</name>
    <name type="common">Mucormycosis agent</name>
    <name type="synonym">Rhizopus arrhizus var. delemar</name>
    <dbReference type="NCBI Taxonomy" id="64495"/>
    <lineage>
        <taxon>Eukaryota</taxon>
        <taxon>Fungi</taxon>
        <taxon>Fungi incertae sedis</taxon>
        <taxon>Mucoromycota</taxon>
        <taxon>Mucoromycotina</taxon>
        <taxon>Mucoromycetes</taxon>
        <taxon>Mucorales</taxon>
        <taxon>Mucorineae</taxon>
        <taxon>Rhizopodaceae</taxon>
        <taxon>Rhizopus</taxon>
    </lineage>
</organism>